<feature type="signal peptide" evidence="5">
    <location>
        <begin position="1"/>
        <end position="24"/>
    </location>
</feature>
<feature type="domain" description="MucB/RseB N-terminal" evidence="6">
    <location>
        <begin position="45"/>
        <end position="221"/>
    </location>
</feature>
<dbReference type="Pfam" id="PF03888">
    <property type="entry name" value="MucB_RseB"/>
    <property type="match status" value="1"/>
</dbReference>
<dbReference type="RefSeq" id="WP_371438713.1">
    <property type="nucleotide sequence ID" value="NZ_JBHSRS010000084.1"/>
</dbReference>
<comment type="subcellular location">
    <subcellularLocation>
        <location evidence="1">Periplasm</location>
    </subcellularLocation>
</comment>
<name>A0ABW1U3M6_9BURK</name>
<dbReference type="InterPro" id="IPR005588">
    <property type="entry name" value="MucB_RseB"/>
</dbReference>
<dbReference type="Gene3D" id="2.50.20.10">
    <property type="entry name" value="Lipoprotein localisation LolA/LolB/LppX"/>
    <property type="match status" value="1"/>
</dbReference>
<dbReference type="CDD" id="cd16327">
    <property type="entry name" value="RseB"/>
    <property type="match status" value="1"/>
</dbReference>
<dbReference type="Pfam" id="PF17188">
    <property type="entry name" value="MucB_RseB_C"/>
    <property type="match status" value="1"/>
</dbReference>
<evidence type="ECO:0000313" key="9">
    <source>
        <dbReference type="Proteomes" id="UP001596270"/>
    </source>
</evidence>
<proteinExistence type="inferred from homology"/>
<dbReference type="Proteomes" id="UP001596270">
    <property type="component" value="Unassembled WGS sequence"/>
</dbReference>
<evidence type="ECO:0000256" key="3">
    <source>
        <dbReference type="ARBA" id="ARBA00022729"/>
    </source>
</evidence>
<gene>
    <name evidence="8" type="ORF">ACFQND_24790</name>
</gene>
<comment type="caution">
    <text evidence="8">The sequence shown here is derived from an EMBL/GenBank/DDBJ whole genome shotgun (WGS) entry which is preliminary data.</text>
</comment>
<dbReference type="EMBL" id="JBHSRS010000084">
    <property type="protein sequence ID" value="MFC6284454.1"/>
    <property type="molecule type" value="Genomic_DNA"/>
</dbReference>
<evidence type="ECO:0000256" key="2">
    <source>
        <dbReference type="ARBA" id="ARBA00008150"/>
    </source>
</evidence>
<reference evidence="9" key="1">
    <citation type="journal article" date="2019" name="Int. J. Syst. Evol. Microbiol.">
        <title>The Global Catalogue of Microorganisms (GCM) 10K type strain sequencing project: providing services to taxonomists for standard genome sequencing and annotation.</title>
        <authorList>
            <consortium name="The Broad Institute Genomics Platform"/>
            <consortium name="The Broad Institute Genome Sequencing Center for Infectious Disease"/>
            <person name="Wu L."/>
            <person name="Ma J."/>
        </authorList>
    </citation>
    <scope>NUCLEOTIDE SEQUENCE [LARGE SCALE GENOMIC DNA]</scope>
    <source>
        <strain evidence="9">CCUG 39402</strain>
    </source>
</reference>
<evidence type="ECO:0000259" key="7">
    <source>
        <dbReference type="Pfam" id="PF17188"/>
    </source>
</evidence>
<keyword evidence="3 5" id="KW-0732">Signal</keyword>
<accession>A0ABW1U3M6</accession>
<dbReference type="InterPro" id="IPR033436">
    <property type="entry name" value="MucB/RseB_C"/>
</dbReference>
<evidence type="ECO:0000256" key="4">
    <source>
        <dbReference type="ARBA" id="ARBA00022764"/>
    </source>
</evidence>
<dbReference type="PANTHER" id="PTHR38782:SF1">
    <property type="entry name" value="SIGMA-E FACTOR REGULATORY PROTEIN RSEB"/>
    <property type="match status" value="1"/>
</dbReference>
<dbReference type="Gene3D" id="3.30.200.100">
    <property type="entry name" value="MucB/RseB, C-terminal domain"/>
    <property type="match status" value="1"/>
</dbReference>
<feature type="domain" description="MucB/RseB C-terminal" evidence="7">
    <location>
        <begin position="240"/>
        <end position="339"/>
    </location>
</feature>
<dbReference type="InterPro" id="IPR038484">
    <property type="entry name" value="MucB/RseB_C_sf"/>
</dbReference>
<dbReference type="InterPro" id="IPR033434">
    <property type="entry name" value="MucB/RseB_N"/>
</dbReference>
<dbReference type="PANTHER" id="PTHR38782">
    <property type="match status" value="1"/>
</dbReference>
<evidence type="ECO:0000256" key="1">
    <source>
        <dbReference type="ARBA" id="ARBA00004418"/>
    </source>
</evidence>
<sequence>MNSKPFSLLAAVASALLAMNYVAAQVPPPVPAQASSGTAAEAKSINDWLMRMHEASKKQAYIGTYVVSSGGTISSAKIWHVCEGNQQMERVETLTGAPRSIFRHNDRVVTFMPDHKVVRSEKRESLGLFPELLQSTDSRIADFYKVKREGADRVAGVEADIVVLVPRDTMRFGYRVWTEQKSGMVVKLQTLDTDGKVLEQAAFSELQLDAPVKIDKLLQMMGKVDGYRVEKPVLVKTSASAEGWVLKAPVAGFTPMSCYKRPAAPSASQGGDEPLQWIFSDGLASVSLFLEPFDRQRHDKESSMSMGATQTMTRQLGAYWLTAMGEVPMATLKLFANGLERKK</sequence>
<protein>
    <submittedName>
        <fullName evidence="8">MucB/RseB C-terminal domain-containing protein</fullName>
    </submittedName>
</protein>
<keyword evidence="9" id="KW-1185">Reference proteome</keyword>
<comment type="similarity">
    <text evidence="2">Belongs to the RseB family.</text>
</comment>
<dbReference type="PIRSF" id="PIRSF005427">
    <property type="entry name" value="RseB"/>
    <property type="match status" value="1"/>
</dbReference>
<organism evidence="8 9">
    <name type="scientific">Polaromonas aquatica</name>
    <dbReference type="NCBI Taxonomy" id="332657"/>
    <lineage>
        <taxon>Bacteria</taxon>
        <taxon>Pseudomonadati</taxon>
        <taxon>Pseudomonadota</taxon>
        <taxon>Betaproteobacteria</taxon>
        <taxon>Burkholderiales</taxon>
        <taxon>Comamonadaceae</taxon>
        <taxon>Polaromonas</taxon>
    </lineage>
</organism>
<keyword evidence="4" id="KW-0574">Periplasm</keyword>
<evidence type="ECO:0000256" key="5">
    <source>
        <dbReference type="SAM" id="SignalP"/>
    </source>
</evidence>
<evidence type="ECO:0000259" key="6">
    <source>
        <dbReference type="Pfam" id="PF03888"/>
    </source>
</evidence>
<evidence type="ECO:0000313" key="8">
    <source>
        <dbReference type="EMBL" id="MFC6284454.1"/>
    </source>
</evidence>
<feature type="chain" id="PRO_5046557530" evidence="5">
    <location>
        <begin position="25"/>
        <end position="343"/>
    </location>
</feature>